<evidence type="ECO:0000313" key="3">
    <source>
        <dbReference type="EMBL" id="VEP11989.1"/>
    </source>
</evidence>
<dbReference type="Pfam" id="PF02410">
    <property type="entry name" value="RsfS"/>
    <property type="match status" value="1"/>
</dbReference>
<dbReference type="OrthoDB" id="9793681at2"/>
<dbReference type="PANTHER" id="PTHR21043:SF0">
    <property type="entry name" value="MITOCHONDRIAL ASSEMBLY OF RIBOSOMAL LARGE SUBUNIT PROTEIN 1"/>
    <property type="match status" value="1"/>
</dbReference>
<dbReference type="SUPFAM" id="SSF81301">
    <property type="entry name" value="Nucleotidyltransferase"/>
    <property type="match status" value="1"/>
</dbReference>
<dbReference type="NCBIfam" id="TIGR00090">
    <property type="entry name" value="rsfS_iojap_ybeB"/>
    <property type="match status" value="1"/>
</dbReference>
<reference evidence="3 4" key="1">
    <citation type="submission" date="2019-01" db="EMBL/GenBank/DDBJ databases">
        <authorList>
            <person name="Brito A."/>
        </authorList>
    </citation>
    <scope>NUCLEOTIDE SEQUENCE [LARGE SCALE GENOMIC DNA]</scope>
    <source>
        <strain evidence="3">1</strain>
    </source>
</reference>
<keyword evidence="4" id="KW-1185">Reference proteome</keyword>
<dbReference type="PANTHER" id="PTHR21043">
    <property type="entry name" value="IOJAP SUPERFAMILY ORTHOLOG"/>
    <property type="match status" value="1"/>
</dbReference>
<comment type="subunit">
    <text evidence="2">Interacts with ribosomal protein uL14 (rplN).</text>
</comment>
<keyword evidence="2" id="KW-0810">Translation regulation</keyword>
<dbReference type="GO" id="GO:0017148">
    <property type="term" value="P:negative regulation of translation"/>
    <property type="evidence" value="ECO:0007669"/>
    <property type="project" value="UniProtKB-UniRule"/>
</dbReference>
<keyword evidence="2" id="KW-0963">Cytoplasm</keyword>
<comment type="similarity">
    <text evidence="1 2">Belongs to the Iojap/RsfS family.</text>
</comment>
<dbReference type="HAMAP" id="MF_01477">
    <property type="entry name" value="Iojap_RsfS"/>
    <property type="match status" value="1"/>
</dbReference>
<proteinExistence type="inferred from homology"/>
<organism evidence="3 4">
    <name type="scientific">Hyella patelloides LEGE 07179</name>
    <dbReference type="NCBI Taxonomy" id="945734"/>
    <lineage>
        <taxon>Bacteria</taxon>
        <taxon>Bacillati</taxon>
        <taxon>Cyanobacteriota</taxon>
        <taxon>Cyanophyceae</taxon>
        <taxon>Pleurocapsales</taxon>
        <taxon>Hyellaceae</taxon>
        <taxon>Hyella</taxon>
    </lineage>
</organism>
<comment type="function">
    <text evidence="2">Functions as a ribosomal silencing factor. Interacts with ribosomal protein uL14 (rplN), blocking formation of intersubunit bridge B8. Prevents association of the 30S and 50S ribosomal subunits and the formation of functional ribosomes, thus repressing translation.</text>
</comment>
<dbReference type="EMBL" id="CAACVJ010000035">
    <property type="protein sequence ID" value="VEP11989.1"/>
    <property type="molecule type" value="Genomic_DNA"/>
</dbReference>
<evidence type="ECO:0000256" key="1">
    <source>
        <dbReference type="ARBA" id="ARBA00010574"/>
    </source>
</evidence>
<name>A0A563VKM0_9CYAN</name>
<keyword evidence="2" id="KW-0678">Repressor</keyword>
<dbReference type="GO" id="GO:0043023">
    <property type="term" value="F:ribosomal large subunit binding"/>
    <property type="evidence" value="ECO:0007669"/>
    <property type="project" value="TreeGrafter"/>
</dbReference>
<accession>A0A563VKM0</accession>
<dbReference type="InterPro" id="IPR043519">
    <property type="entry name" value="NT_sf"/>
</dbReference>
<dbReference type="Gene3D" id="3.30.460.10">
    <property type="entry name" value="Beta Polymerase, domain 2"/>
    <property type="match status" value="1"/>
</dbReference>
<sequence>MSNSPQYELNGTATQEKRIPVTAEISSEQLAHGIAEAADDKKASDIVLLKVSEISYLADYFIVATGFSATQVKAICDSIEEQIEAKYQLIPLRVQGKTDGRWVVVDYGEVIVHIFMQEEREYYNLEAFWGHAERIEFSAT</sequence>
<dbReference type="InterPro" id="IPR004394">
    <property type="entry name" value="Iojap/RsfS/C7orf30"/>
</dbReference>
<evidence type="ECO:0000256" key="2">
    <source>
        <dbReference type="HAMAP-Rule" id="MF_01477"/>
    </source>
</evidence>
<dbReference type="AlphaFoldDB" id="A0A563VKM0"/>
<dbReference type="RefSeq" id="WP_144863903.1">
    <property type="nucleotide sequence ID" value="NZ_LR213775.1"/>
</dbReference>
<protein>
    <recommendedName>
        <fullName evidence="2">Ribosomal silencing factor RsfS</fullName>
    </recommendedName>
</protein>
<dbReference type="GO" id="GO:0042256">
    <property type="term" value="P:cytosolic ribosome assembly"/>
    <property type="evidence" value="ECO:0007669"/>
    <property type="project" value="UniProtKB-UniRule"/>
</dbReference>
<evidence type="ECO:0000313" key="4">
    <source>
        <dbReference type="Proteomes" id="UP000320055"/>
    </source>
</evidence>
<gene>
    <name evidence="2 3" type="primary">rsfS</name>
    <name evidence="3" type="ORF">H1P_130009</name>
</gene>
<dbReference type="GO" id="GO:0005737">
    <property type="term" value="C:cytoplasm"/>
    <property type="evidence" value="ECO:0007669"/>
    <property type="project" value="UniProtKB-SubCell"/>
</dbReference>
<dbReference type="Proteomes" id="UP000320055">
    <property type="component" value="Unassembled WGS sequence"/>
</dbReference>
<comment type="subcellular location">
    <subcellularLocation>
        <location evidence="2">Cytoplasm</location>
    </subcellularLocation>
</comment>
<dbReference type="GO" id="GO:0090071">
    <property type="term" value="P:negative regulation of ribosome biogenesis"/>
    <property type="evidence" value="ECO:0007669"/>
    <property type="project" value="UniProtKB-UniRule"/>
</dbReference>